<protein>
    <submittedName>
        <fullName evidence="2">GCN5-related N-acetyltransferase</fullName>
    </submittedName>
</protein>
<keyword evidence="2" id="KW-0808">Transferase</keyword>
<dbReference type="PANTHER" id="PTHR43792:SF1">
    <property type="entry name" value="N-ACETYLTRANSFERASE DOMAIN-CONTAINING PROTEIN"/>
    <property type="match status" value="1"/>
</dbReference>
<organism evidence="2 3">
    <name type="scientific">Novosphingobium aromaticivorans (strain ATCC 700278 / DSM 12444 / CCUG 56034 / CIP 105152 / NBRC 16084 / F199)</name>
    <dbReference type="NCBI Taxonomy" id="279238"/>
    <lineage>
        <taxon>Bacteria</taxon>
        <taxon>Pseudomonadati</taxon>
        <taxon>Pseudomonadota</taxon>
        <taxon>Alphaproteobacteria</taxon>
        <taxon>Sphingomonadales</taxon>
        <taxon>Sphingomonadaceae</taxon>
        <taxon>Novosphingobium</taxon>
    </lineage>
</organism>
<evidence type="ECO:0000313" key="2">
    <source>
        <dbReference type="EMBL" id="ABD24486.1"/>
    </source>
</evidence>
<dbReference type="STRING" id="279238.Saro_0037"/>
<name>Q2G2Z8_NOVAD</name>
<dbReference type="Pfam" id="PF13302">
    <property type="entry name" value="Acetyltransf_3"/>
    <property type="match status" value="1"/>
</dbReference>
<dbReference type="PROSITE" id="PS51186">
    <property type="entry name" value="GNAT"/>
    <property type="match status" value="1"/>
</dbReference>
<dbReference type="Proteomes" id="UP000009134">
    <property type="component" value="Chromosome"/>
</dbReference>
<dbReference type="eggNOG" id="COG1670">
    <property type="taxonomic scope" value="Bacteria"/>
</dbReference>
<dbReference type="InterPro" id="IPR000182">
    <property type="entry name" value="GNAT_dom"/>
</dbReference>
<dbReference type="InterPro" id="IPR016181">
    <property type="entry name" value="Acyl_CoA_acyltransferase"/>
</dbReference>
<dbReference type="RefSeq" id="WP_011443700.1">
    <property type="nucleotide sequence ID" value="NC_007794.1"/>
</dbReference>
<proteinExistence type="predicted"/>
<dbReference type="GO" id="GO:0016747">
    <property type="term" value="F:acyltransferase activity, transferring groups other than amino-acyl groups"/>
    <property type="evidence" value="ECO:0007669"/>
    <property type="project" value="InterPro"/>
</dbReference>
<sequence length="181" mass="20002">MTLPGIDVSPPRIETDRLTLTVPGREDYILMRDLVADPEVHRYLGPRPDDPTTDMFSRALRAAGSWHLYGYGLFLAHEKASGAFVGQLGVFHSLRGFGKGMDDVPEAGWILAREHWGKGLAREAMQAVLDWFDAAQGPQRIACMIERGNAASVALAERLGFVRYGEHELADGVIVDLLERT</sequence>
<dbReference type="SUPFAM" id="SSF55729">
    <property type="entry name" value="Acyl-CoA N-acyltransferases (Nat)"/>
    <property type="match status" value="1"/>
</dbReference>
<accession>Q2G2Z8</accession>
<keyword evidence="3" id="KW-1185">Reference proteome</keyword>
<dbReference type="InterPro" id="IPR051531">
    <property type="entry name" value="N-acetyltransferase"/>
</dbReference>
<dbReference type="PANTHER" id="PTHR43792">
    <property type="entry name" value="GNAT FAMILY, PUTATIVE (AFU_ORTHOLOGUE AFUA_3G00765)-RELATED-RELATED"/>
    <property type="match status" value="1"/>
</dbReference>
<reference evidence="3" key="1">
    <citation type="submission" date="2006-01" db="EMBL/GenBank/DDBJ databases">
        <title>Complete sequence of Novosphingobium aromaticivorans DSM 12444.</title>
        <authorList>
            <consortium name="US DOE Joint Genome Institute"/>
            <person name="Copeland A."/>
            <person name="Lucas S."/>
            <person name="Lapidus A."/>
            <person name="Barry K."/>
            <person name="Detter J.C."/>
            <person name="Glavina T."/>
            <person name="Hammon N."/>
            <person name="Israni S."/>
            <person name="Pitluck S."/>
            <person name="Chain P."/>
            <person name="Malfatti S."/>
            <person name="Shin M."/>
            <person name="Vergez L."/>
            <person name="Schmutz J."/>
            <person name="Larimer F."/>
            <person name="Land M."/>
            <person name="Kyrpides N."/>
            <person name="Ivanova N."/>
            <person name="Fredrickson J."/>
            <person name="Balkwill D."/>
            <person name="Romine M.F."/>
            <person name="Richardson P."/>
        </authorList>
    </citation>
    <scope>NUCLEOTIDE SEQUENCE [LARGE SCALE GENOMIC DNA]</scope>
    <source>
        <strain evidence="3">ATCC 700278 / DSM 12444 / CCUG 56034 / CIP 105152 / NBRC 16084 / F199</strain>
    </source>
</reference>
<evidence type="ECO:0000259" key="1">
    <source>
        <dbReference type="PROSITE" id="PS51186"/>
    </source>
</evidence>
<dbReference type="AlphaFoldDB" id="Q2G2Z8"/>
<feature type="domain" description="N-acetyltransferase" evidence="1">
    <location>
        <begin position="29"/>
        <end position="181"/>
    </location>
</feature>
<evidence type="ECO:0000313" key="3">
    <source>
        <dbReference type="Proteomes" id="UP000009134"/>
    </source>
</evidence>
<dbReference type="EMBL" id="CP000248">
    <property type="protein sequence ID" value="ABD24486.1"/>
    <property type="molecule type" value="Genomic_DNA"/>
</dbReference>
<gene>
    <name evidence="2" type="ordered locus">Saro_0037</name>
</gene>
<dbReference type="Gene3D" id="3.40.630.30">
    <property type="match status" value="1"/>
</dbReference>
<dbReference type="KEGG" id="nar:Saro_0037"/>
<dbReference type="HOGENOM" id="CLU_013985_3_1_5"/>